<reference evidence="1 2" key="1">
    <citation type="journal article" date="2022" name="Nat. Plants">
        <title>Genomes of leafy and leafless Platanthera orchids illuminate the evolution of mycoheterotrophy.</title>
        <authorList>
            <person name="Li M.H."/>
            <person name="Liu K.W."/>
            <person name="Li Z."/>
            <person name="Lu H.C."/>
            <person name="Ye Q.L."/>
            <person name="Zhang D."/>
            <person name="Wang J.Y."/>
            <person name="Li Y.F."/>
            <person name="Zhong Z.M."/>
            <person name="Liu X."/>
            <person name="Yu X."/>
            <person name="Liu D.K."/>
            <person name="Tu X.D."/>
            <person name="Liu B."/>
            <person name="Hao Y."/>
            <person name="Liao X.Y."/>
            <person name="Jiang Y.T."/>
            <person name="Sun W.H."/>
            <person name="Chen J."/>
            <person name="Chen Y.Q."/>
            <person name="Ai Y."/>
            <person name="Zhai J.W."/>
            <person name="Wu S.S."/>
            <person name="Zhou Z."/>
            <person name="Hsiao Y.Y."/>
            <person name="Wu W.L."/>
            <person name="Chen Y.Y."/>
            <person name="Lin Y.F."/>
            <person name="Hsu J.L."/>
            <person name="Li C.Y."/>
            <person name="Wang Z.W."/>
            <person name="Zhao X."/>
            <person name="Zhong W.Y."/>
            <person name="Ma X.K."/>
            <person name="Ma L."/>
            <person name="Huang J."/>
            <person name="Chen G.Z."/>
            <person name="Huang M.Z."/>
            <person name="Huang L."/>
            <person name="Peng D.H."/>
            <person name="Luo Y.B."/>
            <person name="Zou S.Q."/>
            <person name="Chen S.P."/>
            <person name="Lan S."/>
            <person name="Tsai W.C."/>
            <person name="Van de Peer Y."/>
            <person name="Liu Z.J."/>
        </authorList>
    </citation>
    <scope>NUCLEOTIDE SEQUENCE [LARGE SCALE GENOMIC DNA]</scope>
    <source>
        <strain evidence="1">Lor287</strain>
    </source>
</reference>
<dbReference type="AlphaFoldDB" id="A0AAP0G1Q1"/>
<dbReference type="Proteomes" id="UP001418222">
    <property type="component" value="Unassembled WGS sequence"/>
</dbReference>
<comment type="caution">
    <text evidence="1">The sequence shown here is derived from an EMBL/GenBank/DDBJ whole genome shotgun (WGS) entry which is preliminary data.</text>
</comment>
<protein>
    <submittedName>
        <fullName evidence="1">Uncharacterized protein</fullName>
    </submittedName>
</protein>
<dbReference type="EMBL" id="JBBWWQ010000013">
    <property type="protein sequence ID" value="KAK8933556.1"/>
    <property type="molecule type" value="Genomic_DNA"/>
</dbReference>
<accession>A0AAP0G1Q1</accession>
<proteinExistence type="predicted"/>
<name>A0AAP0G1Q1_9ASPA</name>
<organism evidence="1 2">
    <name type="scientific">Platanthera zijinensis</name>
    <dbReference type="NCBI Taxonomy" id="2320716"/>
    <lineage>
        <taxon>Eukaryota</taxon>
        <taxon>Viridiplantae</taxon>
        <taxon>Streptophyta</taxon>
        <taxon>Embryophyta</taxon>
        <taxon>Tracheophyta</taxon>
        <taxon>Spermatophyta</taxon>
        <taxon>Magnoliopsida</taxon>
        <taxon>Liliopsida</taxon>
        <taxon>Asparagales</taxon>
        <taxon>Orchidaceae</taxon>
        <taxon>Orchidoideae</taxon>
        <taxon>Orchideae</taxon>
        <taxon>Orchidinae</taxon>
        <taxon>Platanthera</taxon>
    </lineage>
</organism>
<keyword evidence="2" id="KW-1185">Reference proteome</keyword>
<sequence length="656" mass="71518">MEIHLCAADEATLCSTLWKMLTSFQASASRLNTTPDKLLNSENFGLGSTSTGTGTGYDTYPVRRCIRRVSSTYRYRIRIRYGYAAFREVSVLHRLRHSASFSVGALPTRTTCVATTAVVSATAAAIVIATIIAATAAVVAATTVVAASVGSCSAGPCHATPIGRIATSSAGTCSTNPDRSILVAACRPSDLRVAAAHSPSNGPDKSIPEAAHFPDGTAASRRRRYALSRVVLEGGQGLAPCISTSNTPSTKQARNSRLLGTTPRLVFPSPSIPLALALFPPPKPSPATPIGDSSSFHPSQQRRLFLPPEIRLILLFILITIAHFLFREVNICDFSLPISVPPPQALPTSLKATPYSNLFLSTPPSLAANLPHPMEPPPTAQNFLDQSIYGILAPDPSFPPSILPPLAQILYQTLDPFPLARIYPYVVRNIYFRFDSTLHHRGQPPTLSPRHWFHLGSSYTHLRLQILQCLGLLFNLFRFGWKTSIHAVPKKHVNKPTFQTLMVVFLKEQFSTVNLIESSFDQSTVACNSKQAHDLVDVVKSENLIRKKYSSSTDMIYSLSDLTLGAKGNLQELQEGRRCQLILGGQGDSLYSYRTVLLDAHQNVGSFSYNCGVFIVPKPRACEWLFSSEDGQWQIVESSKSARLIMVLLLGSVQML</sequence>
<gene>
    <name evidence="1" type="ORF">KSP39_PZI016013</name>
</gene>
<evidence type="ECO:0000313" key="2">
    <source>
        <dbReference type="Proteomes" id="UP001418222"/>
    </source>
</evidence>
<evidence type="ECO:0000313" key="1">
    <source>
        <dbReference type="EMBL" id="KAK8933556.1"/>
    </source>
</evidence>